<evidence type="ECO:0000313" key="2">
    <source>
        <dbReference type="EMBL" id="KAG6427120.1"/>
    </source>
</evidence>
<name>A0A8X8Y7X8_SALSN</name>
<gene>
    <name evidence="2" type="ORF">SASPL_111360</name>
</gene>
<keyword evidence="3" id="KW-1185">Reference proteome</keyword>
<reference evidence="2" key="1">
    <citation type="submission" date="2018-01" db="EMBL/GenBank/DDBJ databases">
        <authorList>
            <person name="Mao J.F."/>
        </authorList>
    </citation>
    <scope>NUCLEOTIDE SEQUENCE</scope>
    <source>
        <strain evidence="2">Huo1</strain>
        <tissue evidence="2">Leaf</tissue>
    </source>
</reference>
<dbReference type="Proteomes" id="UP000298416">
    <property type="component" value="Unassembled WGS sequence"/>
</dbReference>
<dbReference type="EMBL" id="PNBA02000004">
    <property type="protein sequence ID" value="KAG6427120.1"/>
    <property type="molecule type" value="Genomic_DNA"/>
</dbReference>
<accession>A0A8X8Y7X8</accession>
<comment type="caution">
    <text evidence="2">The sequence shown here is derived from an EMBL/GenBank/DDBJ whole genome shotgun (WGS) entry which is preliminary data.</text>
</comment>
<evidence type="ECO:0000313" key="3">
    <source>
        <dbReference type="Proteomes" id="UP000298416"/>
    </source>
</evidence>
<reference evidence="2" key="2">
    <citation type="submission" date="2020-08" db="EMBL/GenBank/DDBJ databases">
        <title>Plant Genome Project.</title>
        <authorList>
            <person name="Zhang R.-G."/>
        </authorList>
    </citation>
    <scope>NUCLEOTIDE SEQUENCE</scope>
    <source>
        <strain evidence="2">Huo1</strain>
        <tissue evidence="2">Leaf</tissue>
    </source>
</reference>
<protein>
    <submittedName>
        <fullName evidence="2">Uncharacterized protein</fullName>
    </submittedName>
</protein>
<dbReference type="AlphaFoldDB" id="A0A8X8Y7X8"/>
<evidence type="ECO:0000256" key="1">
    <source>
        <dbReference type="SAM" id="MobiDB-lite"/>
    </source>
</evidence>
<sequence>MIASMDLNVFPEPEKDEVFLIHSQKKIGCKPEVVVCPPIPEWKPSSELDDDGDEGPTAPPDETRDDLWGEVGLPGSEDDA</sequence>
<feature type="region of interest" description="Disordered" evidence="1">
    <location>
        <begin position="39"/>
        <end position="80"/>
    </location>
</feature>
<proteinExistence type="predicted"/>
<organism evidence="2">
    <name type="scientific">Salvia splendens</name>
    <name type="common">Scarlet sage</name>
    <dbReference type="NCBI Taxonomy" id="180675"/>
    <lineage>
        <taxon>Eukaryota</taxon>
        <taxon>Viridiplantae</taxon>
        <taxon>Streptophyta</taxon>
        <taxon>Embryophyta</taxon>
        <taxon>Tracheophyta</taxon>
        <taxon>Spermatophyta</taxon>
        <taxon>Magnoliopsida</taxon>
        <taxon>eudicotyledons</taxon>
        <taxon>Gunneridae</taxon>
        <taxon>Pentapetalae</taxon>
        <taxon>asterids</taxon>
        <taxon>lamiids</taxon>
        <taxon>Lamiales</taxon>
        <taxon>Lamiaceae</taxon>
        <taxon>Nepetoideae</taxon>
        <taxon>Mentheae</taxon>
        <taxon>Salviinae</taxon>
        <taxon>Salvia</taxon>
        <taxon>Salvia subgen. Calosphace</taxon>
        <taxon>core Calosphace</taxon>
    </lineage>
</organism>